<dbReference type="AlphaFoldDB" id="A0A917EHT9"/>
<accession>A0A917EHT9</accession>
<keyword evidence="7" id="KW-1185">Reference proteome</keyword>
<proteinExistence type="predicted"/>
<name>A0A917EHT9_9RHOB</name>
<evidence type="ECO:0000256" key="1">
    <source>
        <dbReference type="ARBA" id="ARBA00023015"/>
    </source>
</evidence>
<gene>
    <name evidence="6" type="primary">tetR</name>
    <name evidence="6" type="ORF">GCM10011360_25730</name>
</gene>
<feature type="domain" description="HTH tetR-type" evidence="5">
    <location>
        <begin position="9"/>
        <end position="69"/>
    </location>
</feature>
<reference evidence="7" key="1">
    <citation type="journal article" date="2019" name="Int. J. Syst. Evol. Microbiol.">
        <title>The Global Catalogue of Microorganisms (GCM) 10K type strain sequencing project: providing services to taxonomists for standard genome sequencing and annotation.</title>
        <authorList>
            <consortium name="The Broad Institute Genomics Platform"/>
            <consortium name="The Broad Institute Genome Sequencing Center for Infectious Disease"/>
            <person name="Wu L."/>
            <person name="Ma J."/>
        </authorList>
    </citation>
    <scope>NUCLEOTIDE SEQUENCE [LARGE SCALE GENOMIC DNA]</scope>
    <source>
        <strain evidence="7">CGMCC 1.12664</strain>
    </source>
</reference>
<evidence type="ECO:0000256" key="2">
    <source>
        <dbReference type="ARBA" id="ARBA00023125"/>
    </source>
</evidence>
<evidence type="ECO:0000256" key="3">
    <source>
        <dbReference type="ARBA" id="ARBA00023163"/>
    </source>
</evidence>
<feature type="DNA-binding region" description="H-T-H motif" evidence="4">
    <location>
        <begin position="32"/>
        <end position="51"/>
    </location>
</feature>
<keyword evidence="1" id="KW-0805">Transcription regulation</keyword>
<organism evidence="6 7">
    <name type="scientific">Primorskyibacter flagellatus</name>
    <dbReference type="NCBI Taxonomy" id="1387277"/>
    <lineage>
        <taxon>Bacteria</taxon>
        <taxon>Pseudomonadati</taxon>
        <taxon>Pseudomonadota</taxon>
        <taxon>Alphaproteobacteria</taxon>
        <taxon>Rhodobacterales</taxon>
        <taxon>Roseobacteraceae</taxon>
        <taxon>Primorskyibacter</taxon>
    </lineage>
</organism>
<dbReference type="PROSITE" id="PS50977">
    <property type="entry name" value="HTH_TETR_2"/>
    <property type="match status" value="1"/>
</dbReference>
<dbReference type="InterPro" id="IPR036271">
    <property type="entry name" value="Tet_transcr_reg_TetR-rel_C_sf"/>
</dbReference>
<dbReference type="Pfam" id="PF00440">
    <property type="entry name" value="TetR_N"/>
    <property type="match status" value="1"/>
</dbReference>
<evidence type="ECO:0000313" key="7">
    <source>
        <dbReference type="Proteomes" id="UP000612855"/>
    </source>
</evidence>
<dbReference type="GO" id="GO:0003677">
    <property type="term" value="F:DNA binding"/>
    <property type="evidence" value="ECO:0007669"/>
    <property type="project" value="UniProtKB-UniRule"/>
</dbReference>
<evidence type="ECO:0000259" key="5">
    <source>
        <dbReference type="PROSITE" id="PS50977"/>
    </source>
</evidence>
<protein>
    <submittedName>
        <fullName evidence="6">TetR family transcriptional regulator</fullName>
    </submittedName>
</protein>
<sequence length="185" mass="19305">MRVSREVAEQNRKSVVDTASRLFRENGYDGIGVAALMKAAGLTHGGFYKQFEDKAALAAEATEAALAGNREKWSGVIATAGQGKDITPAAALAAWYLSPQHAGMRAEGCAFAALASEAPRQPAPVRAAFTSAIEESVALLTAPDTPRDEALRHLSAMVGALVLARATDDPGLADDILSATRASLR</sequence>
<dbReference type="Gene3D" id="1.10.357.10">
    <property type="entry name" value="Tetracycline Repressor, domain 2"/>
    <property type="match status" value="1"/>
</dbReference>
<dbReference type="Gene3D" id="1.10.10.60">
    <property type="entry name" value="Homeodomain-like"/>
    <property type="match status" value="1"/>
</dbReference>
<evidence type="ECO:0000256" key="4">
    <source>
        <dbReference type="PROSITE-ProRule" id="PRU00335"/>
    </source>
</evidence>
<dbReference type="PANTHER" id="PTHR47506">
    <property type="entry name" value="TRANSCRIPTIONAL REGULATORY PROTEIN"/>
    <property type="match status" value="1"/>
</dbReference>
<dbReference type="EMBL" id="BMFJ01000001">
    <property type="protein sequence ID" value="GGE36802.1"/>
    <property type="molecule type" value="Genomic_DNA"/>
</dbReference>
<keyword evidence="2 4" id="KW-0238">DNA-binding</keyword>
<dbReference type="SUPFAM" id="SSF46689">
    <property type="entry name" value="Homeodomain-like"/>
    <property type="match status" value="1"/>
</dbReference>
<dbReference type="InterPro" id="IPR009057">
    <property type="entry name" value="Homeodomain-like_sf"/>
</dbReference>
<comment type="caution">
    <text evidence="6">The sequence shown here is derived from an EMBL/GenBank/DDBJ whole genome shotgun (WGS) entry which is preliminary data.</text>
</comment>
<dbReference type="SUPFAM" id="SSF48498">
    <property type="entry name" value="Tetracyclin repressor-like, C-terminal domain"/>
    <property type="match status" value="1"/>
</dbReference>
<dbReference type="PANTHER" id="PTHR47506:SF7">
    <property type="entry name" value="TRANSCRIPTIONAL REGULATORY PROTEIN"/>
    <property type="match status" value="1"/>
</dbReference>
<dbReference type="Proteomes" id="UP000612855">
    <property type="component" value="Unassembled WGS sequence"/>
</dbReference>
<dbReference type="InterPro" id="IPR001647">
    <property type="entry name" value="HTH_TetR"/>
</dbReference>
<dbReference type="PRINTS" id="PR00455">
    <property type="entry name" value="HTHTETR"/>
</dbReference>
<keyword evidence="3" id="KW-0804">Transcription</keyword>
<evidence type="ECO:0000313" key="6">
    <source>
        <dbReference type="EMBL" id="GGE36802.1"/>
    </source>
</evidence>